<dbReference type="SUPFAM" id="SSF51206">
    <property type="entry name" value="cAMP-binding domain-like"/>
    <property type="match status" value="1"/>
</dbReference>
<gene>
    <name evidence="6" type="ORF">FJQ89_02815</name>
</gene>
<feature type="domain" description="HTH crp-type" evidence="5">
    <location>
        <begin position="160"/>
        <end position="233"/>
    </location>
</feature>
<dbReference type="AlphaFoldDB" id="A0A4Y6RAA1"/>
<dbReference type="GO" id="GO:0003677">
    <property type="term" value="F:DNA binding"/>
    <property type="evidence" value="ECO:0007669"/>
    <property type="project" value="UniProtKB-KW"/>
</dbReference>
<keyword evidence="7" id="KW-1185">Reference proteome</keyword>
<dbReference type="OrthoDB" id="8708156at2"/>
<feature type="region of interest" description="Disordered" evidence="4">
    <location>
        <begin position="240"/>
        <end position="262"/>
    </location>
</feature>
<dbReference type="Pfam" id="PF13545">
    <property type="entry name" value="HTH_Crp_2"/>
    <property type="match status" value="1"/>
</dbReference>
<dbReference type="PROSITE" id="PS51063">
    <property type="entry name" value="HTH_CRP_2"/>
    <property type="match status" value="1"/>
</dbReference>
<dbReference type="InterPro" id="IPR000595">
    <property type="entry name" value="cNMP-bd_dom"/>
</dbReference>
<dbReference type="EMBL" id="CP041185">
    <property type="protein sequence ID" value="QDG69464.1"/>
    <property type="molecule type" value="Genomic_DNA"/>
</dbReference>
<evidence type="ECO:0000256" key="4">
    <source>
        <dbReference type="SAM" id="MobiDB-lite"/>
    </source>
</evidence>
<dbReference type="InterPro" id="IPR036388">
    <property type="entry name" value="WH-like_DNA-bd_sf"/>
</dbReference>
<evidence type="ECO:0000256" key="1">
    <source>
        <dbReference type="ARBA" id="ARBA00023015"/>
    </source>
</evidence>
<evidence type="ECO:0000259" key="5">
    <source>
        <dbReference type="PROSITE" id="PS51063"/>
    </source>
</evidence>
<dbReference type="RefSeq" id="WP_141168950.1">
    <property type="nucleotide sequence ID" value="NZ_CP041185.1"/>
</dbReference>
<dbReference type="InterPro" id="IPR018490">
    <property type="entry name" value="cNMP-bd_dom_sf"/>
</dbReference>
<evidence type="ECO:0000256" key="3">
    <source>
        <dbReference type="ARBA" id="ARBA00023163"/>
    </source>
</evidence>
<dbReference type="Gene3D" id="1.10.10.10">
    <property type="entry name" value="Winged helix-like DNA-binding domain superfamily/Winged helix DNA-binding domain"/>
    <property type="match status" value="1"/>
</dbReference>
<dbReference type="GO" id="GO:0006355">
    <property type="term" value="P:regulation of DNA-templated transcription"/>
    <property type="evidence" value="ECO:0007669"/>
    <property type="project" value="InterPro"/>
</dbReference>
<dbReference type="SUPFAM" id="SSF46785">
    <property type="entry name" value="Winged helix' DNA-binding domain"/>
    <property type="match status" value="1"/>
</dbReference>
<name>A0A4Y6RAA1_9BURK</name>
<dbReference type="Pfam" id="PF00027">
    <property type="entry name" value="cNMP_binding"/>
    <property type="match status" value="1"/>
</dbReference>
<evidence type="ECO:0000256" key="2">
    <source>
        <dbReference type="ARBA" id="ARBA00023125"/>
    </source>
</evidence>
<keyword evidence="2" id="KW-0238">DNA-binding</keyword>
<dbReference type="PRINTS" id="PR00034">
    <property type="entry name" value="HTHCRP"/>
</dbReference>
<sequence length="262" mass="28802">MYETSSSASDAASPLSCCECNARGVCLPAGMSDADCARVSGLVLQQHRLVRGDALQGVNEPVHGRWYAIRSGQFKSFQADQHGKPCITRFASAGELLGLDSLDLDRYTDSTTALCDSTVCEFSYPQLVEAARHFPDLARSLECRLSKQLAQQQALLVRCDYAEQKFAQFLSHQAWKRSYQDDHMLELHLDLSRQEIADYLDVTHATVTRMISRLQGLGIIGVRYRQLRLLDRPGLHQIAAGQHPASKGGAGTASDNAAHQPA</sequence>
<feature type="compositionally biased region" description="Polar residues" evidence="4">
    <location>
        <begin position="253"/>
        <end position="262"/>
    </location>
</feature>
<keyword evidence="3" id="KW-0804">Transcription</keyword>
<reference evidence="6 7" key="1">
    <citation type="submission" date="2019-06" db="EMBL/GenBank/DDBJ databases">
        <title>Complete genome sequence of Janthinobacterium sp. SNU WT3 isolated from diseased rainbow trout.</title>
        <authorList>
            <person name="Oh W.T."/>
            <person name="Park S.C."/>
        </authorList>
    </citation>
    <scope>NUCLEOTIDE SEQUENCE [LARGE SCALE GENOMIC DNA]</scope>
    <source>
        <strain evidence="6 7">SNU WT3</strain>
    </source>
</reference>
<dbReference type="SMART" id="SM00419">
    <property type="entry name" value="HTH_CRP"/>
    <property type="match status" value="1"/>
</dbReference>
<organism evidence="6 7">
    <name type="scientific">Janthinobacterium tructae</name>
    <dbReference type="NCBI Taxonomy" id="2590869"/>
    <lineage>
        <taxon>Bacteria</taxon>
        <taxon>Pseudomonadati</taxon>
        <taxon>Pseudomonadota</taxon>
        <taxon>Betaproteobacteria</taxon>
        <taxon>Burkholderiales</taxon>
        <taxon>Oxalobacteraceae</taxon>
        <taxon>Janthinobacterium</taxon>
    </lineage>
</organism>
<dbReference type="InterPro" id="IPR036390">
    <property type="entry name" value="WH_DNA-bd_sf"/>
</dbReference>
<dbReference type="InterPro" id="IPR014710">
    <property type="entry name" value="RmlC-like_jellyroll"/>
</dbReference>
<evidence type="ECO:0000313" key="6">
    <source>
        <dbReference type="EMBL" id="QDG69464.1"/>
    </source>
</evidence>
<dbReference type="InterPro" id="IPR012318">
    <property type="entry name" value="HTH_CRP"/>
</dbReference>
<dbReference type="KEGG" id="jas:FJQ89_02815"/>
<protein>
    <submittedName>
        <fullName evidence="6">Crp/Fnr family transcriptional regulator</fullName>
    </submittedName>
</protein>
<proteinExistence type="predicted"/>
<dbReference type="Gene3D" id="2.60.120.10">
    <property type="entry name" value="Jelly Rolls"/>
    <property type="match status" value="1"/>
</dbReference>
<accession>A0A4Y6RAA1</accession>
<dbReference type="Proteomes" id="UP000316665">
    <property type="component" value="Chromosome"/>
</dbReference>
<keyword evidence="1" id="KW-0805">Transcription regulation</keyword>
<evidence type="ECO:0000313" key="7">
    <source>
        <dbReference type="Proteomes" id="UP000316665"/>
    </source>
</evidence>